<dbReference type="AlphaFoldDB" id="A0A844XG69"/>
<evidence type="ECO:0000313" key="2">
    <source>
        <dbReference type="EMBL" id="MWV28733.1"/>
    </source>
</evidence>
<keyword evidence="1" id="KW-0812">Transmembrane</keyword>
<keyword evidence="1" id="KW-0472">Membrane</keyword>
<keyword evidence="3" id="KW-1185">Reference proteome</keyword>
<feature type="transmembrane region" description="Helical" evidence="1">
    <location>
        <begin position="106"/>
        <end position="129"/>
    </location>
</feature>
<evidence type="ECO:0000313" key="3">
    <source>
        <dbReference type="Proteomes" id="UP000461409"/>
    </source>
</evidence>
<gene>
    <name evidence="2" type="ORF">GRF63_12535</name>
</gene>
<feature type="transmembrane region" description="Helical" evidence="1">
    <location>
        <begin position="75"/>
        <end position="94"/>
    </location>
</feature>
<sequence>MAKIKVMKFGGSALGLSAVGIVVLLAIIAVPVLLLFGAAKFSVWTLGWMPDLIGIAALVSLALVPLAIIPAMRGVASSLLGFASLLFGVSLWLYSLASTYIEWGMLGVILGVLLAGIGVVFTGVLAALFSASWGVLGNIAALLALTIATRFAASFLRASALRETLRKRVQENPSEAIIDQPDPGDHR</sequence>
<proteinExistence type="predicted"/>
<name>A0A844XG69_9SPHN</name>
<dbReference type="EMBL" id="WUBR01000003">
    <property type="protein sequence ID" value="MWV28733.1"/>
    <property type="molecule type" value="Genomic_DNA"/>
</dbReference>
<evidence type="ECO:0000256" key="1">
    <source>
        <dbReference type="SAM" id="Phobius"/>
    </source>
</evidence>
<reference evidence="2 3" key="1">
    <citation type="submission" date="2019-12" db="EMBL/GenBank/DDBJ databases">
        <authorList>
            <person name="Lee S.D."/>
        </authorList>
    </citation>
    <scope>NUCLEOTIDE SEQUENCE [LARGE SCALE GENOMIC DNA]</scope>
    <source>
        <strain evidence="2 3">GH3-10</strain>
    </source>
</reference>
<feature type="transmembrane region" description="Helical" evidence="1">
    <location>
        <begin position="12"/>
        <end position="36"/>
    </location>
</feature>
<dbReference type="Proteomes" id="UP000461409">
    <property type="component" value="Unassembled WGS sequence"/>
</dbReference>
<organism evidence="2 3">
    <name type="scientific">Aurantiacibacter rhizosphaerae</name>
    <dbReference type="NCBI Taxonomy" id="2691582"/>
    <lineage>
        <taxon>Bacteria</taxon>
        <taxon>Pseudomonadati</taxon>
        <taxon>Pseudomonadota</taxon>
        <taxon>Alphaproteobacteria</taxon>
        <taxon>Sphingomonadales</taxon>
        <taxon>Erythrobacteraceae</taxon>
        <taxon>Aurantiacibacter</taxon>
    </lineage>
</organism>
<protein>
    <submittedName>
        <fullName evidence="2">Uncharacterized protein</fullName>
    </submittedName>
</protein>
<feature type="transmembrane region" description="Helical" evidence="1">
    <location>
        <begin position="48"/>
        <end position="69"/>
    </location>
</feature>
<feature type="transmembrane region" description="Helical" evidence="1">
    <location>
        <begin position="135"/>
        <end position="158"/>
    </location>
</feature>
<keyword evidence="1" id="KW-1133">Transmembrane helix</keyword>
<accession>A0A844XG69</accession>
<comment type="caution">
    <text evidence="2">The sequence shown here is derived from an EMBL/GenBank/DDBJ whole genome shotgun (WGS) entry which is preliminary data.</text>
</comment>
<reference evidence="2 3" key="2">
    <citation type="submission" date="2020-02" db="EMBL/GenBank/DDBJ databases">
        <title>Erythrobacter dongmakensis sp. nov., isolated from a tidal mudflat.</title>
        <authorList>
            <person name="Kim I.S."/>
        </authorList>
    </citation>
    <scope>NUCLEOTIDE SEQUENCE [LARGE SCALE GENOMIC DNA]</scope>
    <source>
        <strain evidence="2 3">GH3-10</strain>
    </source>
</reference>